<organism evidence="1 2">
    <name type="scientific">Oryzias javanicus</name>
    <name type="common">Javanese ricefish</name>
    <name type="synonym">Aplocheilus javanicus</name>
    <dbReference type="NCBI Taxonomy" id="123683"/>
    <lineage>
        <taxon>Eukaryota</taxon>
        <taxon>Metazoa</taxon>
        <taxon>Chordata</taxon>
        <taxon>Craniata</taxon>
        <taxon>Vertebrata</taxon>
        <taxon>Euteleostomi</taxon>
        <taxon>Actinopterygii</taxon>
        <taxon>Neopterygii</taxon>
        <taxon>Teleostei</taxon>
        <taxon>Neoteleostei</taxon>
        <taxon>Acanthomorphata</taxon>
        <taxon>Ovalentaria</taxon>
        <taxon>Atherinomorphae</taxon>
        <taxon>Beloniformes</taxon>
        <taxon>Adrianichthyidae</taxon>
        <taxon>Oryziinae</taxon>
        <taxon>Oryzias</taxon>
    </lineage>
</organism>
<dbReference type="Proteomes" id="UP000283210">
    <property type="component" value="Chromosome 3"/>
</dbReference>
<sequence>MYILDVDFGRWLDTTRDFGMLTSNNSNRNLSKKCASSSSSSSSSSRFVLGVEALLFGTFSDLLLNT</sequence>
<accession>A0A3S2UMI2</accession>
<dbReference type="AlphaFoldDB" id="A0A3S2UMI2"/>
<name>A0A3S2UMI2_ORYJA</name>
<keyword evidence="2" id="KW-1185">Reference proteome</keyword>
<evidence type="ECO:0000313" key="2">
    <source>
        <dbReference type="Proteomes" id="UP000283210"/>
    </source>
</evidence>
<reference evidence="1 2" key="1">
    <citation type="submission" date="2018-11" db="EMBL/GenBank/DDBJ databases">
        <authorList>
            <person name="Lopez-Roques C."/>
            <person name="Donnadieu C."/>
            <person name="Bouchez O."/>
            <person name="Klopp C."/>
            <person name="Cabau C."/>
            <person name="Zahm M."/>
        </authorList>
    </citation>
    <scope>NUCLEOTIDE SEQUENCE [LARGE SCALE GENOMIC DNA]</scope>
    <source>
        <strain evidence="1">RS831</strain>
        <tissue evidence="1">Whole body</tissue>
    </source>
</reference>
<protein>
    <submittedName>
        <fullName evidence="1">Uncharacterized protein</fullName>
    </submittedName>
</protein>
<reference evidence="1 2" key="2">
    <citation type="submission" date="2019-01" db="EMBL/GenBank/DDBJ databases">
        <title>A chromosome length genome reference of the Java medaka (oryzias javanicus).</title>
        <authorList>
            <person name="Herpin A."/>
            <person name="Takehana Y."/>
            <person name="Naruse K."/>
            <person name="Ansai S."/>
            <person name="Kawaguchi M."/>
        </authorList>
    </citation>
    <scope>NUCLEOTIDE SEQUENCE [LARGE SCALE GENOMIC DNA]</scope>
    <source>
        <strain evidence="1">RS831</strain>
        <tissue evidence="1">Whole body</tissue>
    </source>
</reference>
<gene>
    <name evidence="1" type="ORF">OJAV_G00019780</name>
</gene>
<proteinExistence type="predicted"/>
<evidence type="ECO:0000313" key="1">
    <source>
        <dbReference type="EMBL" id="RVE74205.1"/>
    </source>
</evidence>
<dbReference type="EMBL" id="CM012439">
    <property type="protein sequence ID" value="RVE74205.1"/>
    <property type="molecule type" value="Genomic_DNA"/>
</dbReference>